<dbReference type="SMART" id="SM00181">
    <property type="entry name" value="EGF"/>
    <property type="match status" value="7"/>
</dbReference>
<keyword evidence="3" id="KW-0677">Repeat</keyword>
<dbReference type="InterPro" id="IPR024731">
    <property type="entry name" value="NELL2-like_EGF"/>
</dbReference>
<dbReference type="PROSITE" id="PS01186">
    <property type="entry name" value="EGF_2"/>
    <property type="match status" value="7"/>
</dbReference>
<dbReference type="PROSITE" id="PS50026">
    <property type="entry name" value="EGF_3"/>
    <property type="match status" value="7"/>
</dbReference>
<dbReference type="InterPro" id="IPR036179">
    <property type="entry name" value="Ig-like_dom_sf"/>
</dbReference>
<evidence type="ECO:0000256" key="3">
    <source>
        <dbReference type="ARBA" id="ARBA00022737"/>
    </source>
</evidence>
<evidence type="ECO:0000256" key="4">
    <source>
        <dbReference type="ARBA" id="ARBA00023157"/>
    </source>
</evidence>
<dbReference type="InterPro" id="IPR013098">
    <property type="entry name" value="Ig_I-set"/>
</dbReference>
<dbReference type="InterPro" id="IPR050751">
    <property type="entry name" value="ECM_structural_protein"/>
</dbReference>
<keyword evidence="2" id="KW-0732">Signal</keyword>
<dbReference type="SMART" id="SM00409">
    <property type="entry name" value="IG"/>
    <property type="match status" value="2"/>
</dbReference>
<evidence type="ECO:0000256" key="2">
    <source>
        <dbReference type="ARBA" id="ARBA00022729"/>
    </source>
</evidence>
<dbReference type="EMBL" id="CACRXK020002107">
    <property type="protein sequence ID" value="CAB3992712.1"/>
    <property type="molecule type" value="Genomic_DNA"/>
</dbReference>
<evidence type="ECO:0000313" key="7">
    <source>
        <dbReference type="Proteomes" id="UP001152795"/>
    </source>
</evidence>
<dbReference type="InterPro" id="IPR049883">
    <property type="entry name" value="NOTCH1_EGF-like"/>
</dbReference>
<evidence type="ECO:0000256" key="5">
    <source>
        <dbReference type="PROSITE-ProRule" id="PRU00076"/>
    </source>
</evidence>
<dbReference type="SMART" id="SM00408">
    <property type="entry name" value="IGc2"/>
    <property type="match status" value="2"/>
</dbReference>
<dbReference type="InterPro" id="IPR013783">
    <property type="entry name" value="Ig-like_fold"/>
</dbReference>
<dbReference type="FunFam" id="2.10.25.10:FF:000068">
    <property type="entry name" value="Latent transforming growth factor beta binding protein 3"/>
    <property type="match status" value="1"/>
</dbReference>
<comment type="caution">
    <text evidence="5">Lacks conserved residue(s) required for the propagation of feature annotation.</text>
</comment>
<dbReference type="Pfam" id="PF12947">
    <property type="entry name" value="EGF_3"/>
    <property type="match status" value="5"/>
</dbReference>
<dbReference type="SMART" id="SM00179">
    <property type="entry name" value="EGF_CA"/>
    <property type="match status" value="7"/>
</dbReference>
<dbReference type="FunFam" id="2.10.25.10:FF:000506">
    <property type="entry name" value="Adhesion G protein-coupled receptor E1"/>
    <property type="match status" value="1"/>
</dbReference>
<dbReference type="Proteomes" id="UP001152795">
    <property type="component" value="Unassembled WGS sequence"/>
</dbReference>
<dbReference type="InterPro" id="IPR009030">
    <property type="entry name" value="Growth_fac_rcpt_cys_sf"/>
</dbReference>
<dbReference type="InterPro" id="IPR000152">
    <property type="entry name" value="EGF-type_Asp/Asn_hydroxyl_site"/>
</dbReference>
<organism evidence="6 7">
    <name type="scientific">Paramuricea clavata</name>
    <name type="common">Red gorgonian</name>
    <name type="synonym">Violescent sea-whip</name>
    <dbReference type="NCBI Taxonomy" id="317549"/>
    <lineage>
        <taxon>Eukaryota</taxon>
        <taxon>Metazoa</taxon>
        <taxon>Cnidaria</taxon>
        <taxon>Anthozoa</taxon>
        <taxon>Octocorallia</taxon>
        <taxon>Malacalcyonacea</taxon>
        <taxon>Plexauridae</taxon>
        <taxon>Paramuricea</taxon>
    </lineage>
</organism>
<dbReference type="Gene3D" id="2.60.40.10">
    <property type="entry name" value="Immunoglobulins"/>
    <property type="match status" value="2"/>
</dbReference>
<comment type="caution">
    <text evidence="6">The sequence shown here is derived from an EMBL/GenBank/DDBJ whole genome shotgun (WGS) entry which is preliminary data.</text>
</comment>
<dbReference type="AlphaFoldDB" id="A0A6S7GRY1"/>
<dbReference type="InterPro" id="IPR003598">
    <property type="entry name" value="Ig_sub2"/>
</dbReference>
<dbReference type="PANTHER" id="PTHR24034:SF204">
    <property type="entry name" value="ADHESION G PROTEIN-COUPLED RECEPTOR E1"/>
    <property type="match status" value="1"/>
</dbReference>
<dbReference type="SUPFAM" id="SSF48726">
    <property type="entry name" value="Immunoglobulin"/>
    <property type="match status" value="2"/>
</dbReference>
<dbReference type="Gene3D" id="2.10.25.10">
    <property type="entry name" value="Laminin"/>
    <property type="match status" value="7"/>
</dbReference>
<dbReference type="SUPFAM" id="SSF57184">
    <property type="entry name" value="Growth factor receptor domain"/>
    <property type="match status" value="3"/>
</dbReference>
<keyword evidence="1 5" id="KW-0245">EGF-like domain</keyword>
<dbReference type="GO" id="GO:0005509">
    <property type="term" value="F:calcium ion binding"/>
    <property type="evidence" value="ECO:0007669"/>
    <property type="project" value="InterPro"/>
</dbReference>
<dbReference type="Pfam" id="PF07679">
    <property type="entry name" value="I-set"/>
    <property type="match status" value="1"/>
</dbReference>
<dbReference type="PROSITE" id="PS01187">
    <property type="entry name" value="EGF_CA"/>
    <property type="match status" value="1"/>
</dbReference>
<name>A0A6S7GRY1_PARCT</name>
<dbReference type="InterPro" id="IPR018097">
    <property type="entry name" value="EGF_Ca-bd_CS"/>
</dbReference>
<dbReference type="Pfam" id="PF07645">
    <property type="entry name" value="EGF_CA"/>
    <property type="match status" value="2"/>
</dbReference>
<evidence type="ECO:0000313" key="6">
    <source>
        <dbReference type="EMBL" id="CAB3992712.1"/>
    </source>
</evidence>
<dbReference type="PROSITE" id="PS00010">
    <property type="entry name" value="ASX_HYDROXYL"/>
    <property type="match status" value="5"/>
</dbReference>
<dbReference type="PANTHER" id="PTHR24034">
    <property type="entry name" value="EGF-LIKE DOMAIN-CONTAINING PROTEIN"/>
    <property type="match status" value="1"/>
</dbReference>
<accession>A0A6S7GRY1</accession>
<protein>
    <submittedName>
        <fullName evidence="6">Latent-transforming growth factor beta-binding 4-like isoform X1</fullName>
    </submittedName>
</protein>
<proteinExistence type="predicted"/>
<dbReference type="InterPro" id="IPR001881">
    <property type="entry name" value="EGF-like_Ca-bd_dom"/>
</dbReference>
<reference evidence="6" key="1">
    <citation type="submission" date="2020-04" db="EMBL/GenBank/DDBJ databases">
        <authorList>
            <person name="Alioto T."/>
            <person name="Alioto T."/>
            <person name="Gomez Garrido J."/>
        </authorList>
    </citation>
    <scope>NUCLEOTIDE SEQUENCE</scope>
    <source>
        <strain evidence="6">A484AB</strain>
    </source>
</reference>
<keyword evidence="4" id="KW-1015">Disulfide bond</keyword>
<dbReference type="CDD" id="cd00096">
    <property type="entry name" value="Ig"/>
    <property type="match status" value="1"/>
</dbReference>
<dbReference type="OrthoDB" id="4062651at2759"/>
<dbReference type="InterPro" id="IPR003599">
    <property type="entry name" value="Ig_sub"/>
</dbReference>
<gene>
    <name evidence="6" type="ORF">PACLA_8A054356</name>
</gene>
<dbReference type="FunFam" id="2.10.25.10:FF:000038">
    <property type="entry name" value="Fibrillin 2"/>
    <property type="match status" value="4"/>
</dbReference>
<sequence length="506" mass="54420">MFIVILDIDECRLNPCHVNADCSNDEGSYTCICKAGYTGDANNSCTDIDECPDGCVAEIATCTNAPGSFSCQCIQGYQGDGHTACSDINECVDSNICLRGTCTNTNGSFSCTCNEGYMKQGNACIDIDECAEHSELCHINGTCSNSEGSYVCQCKSGFTGNGKVCTDIDECAEHSELCHINGTCSNSEGSYVCQCKSGFTGNGKVCTDIMECRANNPCHADATCNEELGSFTCVCKPGFTGDGLNCANIDECNQTGICHANAVCQDLHGTHHCNCKSGFIGDGKTCTAFTDIEMDVEYNGYAGDMFEITCNVTGPSLPSFEWRKNNTILSLSTRVKIENNDQVSKLSVRKAVKSDSGDYYCIASKGEDTITSNLSVEVKVIPIVEVSPLYVAATEGEPVTLMCGDEENLEIMWYNSKQSGSVGQSRELDLSNIKLPGGDLRYAAEYWCVAKNSDGSGRSQNVAVHILSPDFDEFCFEDNDSGYTWEKTPVDVSVIEYCPTKKGTAC</sequence>
<dbReference type="InterPro" id="IPR000742">
    <property type="entry name" value="EGF"/>
</dbReference>
<dbReference type="PROSITE" id="PS50835">
    <property type="entry name" value="IG_LIKE"/>
    <property type="match status" value="2"/>
</dbReference>
<evidence type="ECO:0000256" key="1">
    <source>
        <dbReference type="ARBA" id="ARBA00022536"/>
    </source>
</evidence>
<dbReference type="CDD" id="cd00054">
    <property type="entry name" value="EGF_CA"/>
    <property type="match status" value="6"/>
</dbReference>
<dbReference type="InterPro" id="IPR007110">
    <property type="entry name" value="Ig-like_dom"/>
</dbReference>
<keyword evidence="7" id="KW-1185">Reference proteome</keyword>